<dbReference type="PANTHER" id="PTHR38812">
    <property type="entry name" value="MU-LIKE PROPHAGE FLUMU PROTEIN GP42"/>
    <property type="match status" value="1"/>
</dbReference>
<feature type="transmembrane region" description="Helical" evidence="2">
    <location>
        <begin position="45"/>
        <end position="65"/>
    </location>
</feature>
<evidence type="ECO:0000256" key="2">
    <source>
        <dbReference type="SAM" id="Phobius"/>
    </source>
</evidence>
<protein>
    <submittedName>
        <fullName evidence="4">Phage tail tape measure protein</fullName>
    </submittedName>
</protein>
<dbReference type="GO" id="GO:0098003">
    <property type="term" value="P:viral tail assembly"/>
    <property type="evidence" value="ECO:0007669"/>
    <property type="project" value="UniProtKB-KW"/>
</dbReference>
<dbReference type="NCBIfam" id="TIGR01760">
    <property type="entry name" value="tape_meas_TP901"/>
    <property type="match status" value="1"/>
</dbReference>
<proteinExistence type="predicted"/>
<feature type="transmembrane region" description="Helical" evidence="2">
    <location>
        <begin position="316"/>
        <end position="344"/>
    </location>
</feature>
<keyword evidence="2" id="KW-1133">Transmembrane helix</keyword>
<organism evidence="4">
    <name type="scientific">uncultured Caudovirales phage</name>
    <dbReference type="NCBI Taxonomy" id="2100421"/>
    <lineage>
        <taxon>Viruses</taxon>
        <taxon>Duplodnaviria</taxon>
        <taxon>Heunggongvirae</taxon>
        <taxon>Uroviricota</taxon>
        <taxon>Caudoviricetes</taxon>
        <taxon>Peduoviridae</taxon>
        <taxon>Maltschvirus</taxon>
        <taxon>Maltschvirus maltsch</taxon>
    </lineage>
</organism>
<evidence type="ECO:0000259" key="3">
    <source>
        <dbReference type="Pfam" id="PF20155"/>
    </source>
</evidence>
<reference evidence="4" key="1">
    <citation type="submission" date="2020-04" db="EMBL/GenBank/DDBJ databases">
        <authorList>
            <person name="Chiriac C."/>
            <person name="Salcher M."/>
            <person name="Ghai R."/>
            <person name="Kavagutti S V."/>
        </authorList>
    </citation>
    <scope>NUCLEOTIDE SEQUENCE</scope>
</reference>
<evidence type="ECO:0000256" key="1">
    <source>
        <dbReference type="ARBA" id="ARBA00022465"/>
    </source>
</evidence>
<sequence length="481" mass="50883">MANRDTKLSIIVDAEDKTKAAFGTISNTLKTTSNRFDNLTGKMKSVGTVGAVGFAAATAAVLTFVKAGASFEQTTVAFTTMLGSADKAKELLKELSEFAASTPFQLPELENASKSLLAFGFSQKQIIPTMRQLGDVASLLNIPLGDLSEIYGKARVSGRLFAEDVNQLTGRGIPVIAEFAKQFGVTEDKVKGLVEAGVIGFSNLETAIASMTSEGGQFFGGMKAQSETLAGLWSTLSDELGAVARTIGEQLVPILKPFVEKLIEVARVIGEWVEKHPKLAAGIVIAITLLLALTALLFPLAIILSTVGTAFVTLGAIMGVTAGVAALASLGIIAAVAGVILIIVQVSRIITAFRDHWDEIWLGVLVYFTETMNKVIGYMESFVNFFIKAINLVIDGINKLISAMSRVPGLGAFKGFSISQLQTVQLERLDTNAIVSAQMAKDSQVRAGNTVVIQGNTLLDSNAAEIIGDKIMGQLKLSSSI</sequence>
<gene>
    <name evidence="4" type="ORF">UFOVP594_17</name>
</gene>
<dbReference type="InterPro" id="IPR010090">
    <property type="entry name" value="Phage_tape_meas"/>
</dbReference>
<dbReference type="PANTHER" id="PTHR38812:SF2">
    <property type="entry name" value="MU-LIKE PROPHAGE FLUMU PROTEIN GP42"/>
    <property type="match status" value="1"/>
</dbReference>
<dbReference type="NCBIfam" id="TIGR02675">
    <property type="entry name" value="tape_meas_nterm"/>
    <property type="match status" value="1"/>
</dbReference>
<name>A0A6J5MW34_9CAUD</name>
<accession>A0A6J5MW34</accession>
<dbReference type="InterPro" id="IPR053058">
    <property type="entry name" value="Mulikevirus_tape_measure"/>
</dbReference>
<keyword evidence="2" id="KW-0812">Transmembrane</keyword>
<dbReference type="EMBL" id="LR796572">
    <property type="protein sequence ID" value="CAB4151475.1"/>
    <property type="molecule type" value="Genomic_DNA"/>
</dbReference>
<feature type="transmembrane region" description="Helical" evidence="2">
    <location>
        <begin position="279"/>
        <end position="304"/>
    </location>
</feature>
<dbReference type="InterPro" id="IPR013491">
    <property type="entry name" value="Tape_meas_N"/>
</dbReference>
<keyword evidence="2" id="KW-0472">Membrane</keyword>
<keyword evidence="1" id="KW-1245">Viral tail assembly</keyword>
<dbReference type="Pfam" id="PF20155">
    <property type="entry name" value="TMP_3"/>
    <property type="match status" value="1"/>
</dbReference>
<feature type="domain" description="Tape measure protein N-terminal" evidence="3">
    <location>
        <begin position="64"/>
        <end position="247"/>
    </location>
</feature>
<keyword evidence="1" id="KW-1188">Viral release from host cell</keyword>
<evidence type="ECO:0000313" key="4">
    <source>
        <dbReference type="EMBL" id="CAB4151475.1"/>
    </source>
</evidence>